<evidence type="ECO:0000313" key="2">
    <source>
        <dbReference type="Proteomes" id="UP001139971"/>
    </source>
</evidence>
<protein>
    <submittedName>
        <fullName evidence="1">DUF3034 family protein</fullName>
    </submittedName>
</protein>
<reference evidence="1" key="1">
    <citation type="submission" date="2023-02" db="EMBL/GenBank/DDBJ databases">
        <title>Tahibacter soli sp. nov. isolated from soil.</title>
        <authorList>
            <person name="Baek J.H."/>
            <person name="Lee J.K."/>
            <person name="Choi D.G."/>
            <person name="Jeon C.O."/>
        </authorList>
    </citation>
    <scope>NUCLEOTIDE SEQUENCE</scope>
    <source>
        <strain evidence="1">BL</strain>
    </source>
</reference>
<dbReference type="AlphaFoldDB" id="A0A9X3YS16"/>
<dbReference type="Pfam" id="PF11231">
    <property type="entry name" value="DUF3034"/>
    <property type="match status" value="1"/>
</dbReference>
<gene>
    <name evidence="1" type="ORF">OD750_022335</name>
</gene>
<comment type="caution">
    <text evidence="1">The sequence shown here is derived from an EMBL/GenBank/DDBJ whole genome shotgun (WGS) entry which is preliminary data.</text>
</comment>
<dbReference type="InterPro" id="IPR021393">
    <property type="entry name" value="DUF3034"/>
</dbReference>
<sequence length="278" mass="28862">MALALAAGGAAHAAGSRQLATGGASTIEGGAGGGLVPWAAITGYGAREEIGATAFATRINTGDYRLDVQGAAVGLFNRIELSASRQELDLVALGPALGLPGAHLRQHVIGAKVRLAGDVLYTRMPQIALGVQYKKQQDFALARALGARDDADVDVYLSATKVFLAGVGGYNAFLSGTARLTRANETGLLGFGGEGRNGRRVALEASGGVLLSRRFAIGAEYRGKSGSLDAVRESAWRDLFVAWFPNRHVSVVVAYADLGTVATLPDQTGWYLSVQGAF</sequence>
<keyword evidence="2" id="KW-1185">Reference proteome</keyword>
<proteinExistence type="predicted"/>
<dbReference type="Proteomes" id="UP001139971">
    <property type="component" value="Unassembled WGS sequence"/>
</dbReference>
<accession>A0A9X3YS16</accession>
<dbReference type="EMBL" id="JAOVZO020000020">
    <property type="protein sequence ID" value="MDC8015286.1"/>
    <property type="molecule type" value="Genomic_DNA"/>
</dbReference>
<evidence type="ECO:0000313" key="1">
    <source>
        <dbReference type="EMBL" id="MDC8015286.1"/>
    </source>
</evidence>
<organism evidence="1 2">
    <name type="scientific">Tahibacter soli</name>
    <dbReference type="NCBI Taxonomy" id="2983605"/>
    <lineage>
        <taxon>Bacteria</taxon>
        <taxon>Pseudomonadati</taxon>
        <taxon>Pseudomonadota</taxon>
        <taxon>Gammaproteobacteria</taxon>
        <taxon>Lysobacterales</taxon>
        <taxon>Rhodanobacteraceae</taxon>
        <taxon>Tahibacter</taxon>
    </lineage>
</organism>
<name>A0A9X3YS16_9GAMM</name>